<evidence type="ECO:0000313" key="2">
    <source>
        <dbReference type="Proteomes" id="UP001231649"/>
    </source>
</evidence>
<accession>A0ACC2QFL5</accession>
<dbReference type="Proteomes" id="UP001231649">
    <property type="component" value="Chromosome 4"/>
</dbReference>
<proteinExistence type="predicted"/>
<evidence type="ECO:0000313" key="1">
    <source>
        <dbReference type="EMBL" id="KAJ8716135.1"/>
    </source>
</evidence>
<keyword evidence="2" id="KW-1185">Reference proteome</keyword>
<protein>
    <submittedName>
        <fullName evidence="1">Uncharacterized protein</fullName>
    </submittedName>
</protein>
<dbReference type="EMBL" id="CM056780">
    <property type="protein sequence ID" value="KAJ8716135.1"/>
    <property type="molecule type" value="Genomic_DNA"/>
</dbReference>
<organism evidence="1 2">
    <name type="scientific">Mythimna loreyi</name>
    <dbReference type="NCBI Taxonomy" id="667449"/>
    <lineage>
        <taxon>Eukaryota</taxon>
        <taxon>Metazoa</taxon>
        <taxon>Ecdysozoa</taxon>
        <taxon>Arthropoda</taxon>
        <taxon>Hexapoda</taxon>
        <taxon>Insecta</taxon>
        <taxon>Pterygota</taxon>
        <taxon>Neoptera</taxon>
        <taxon>Endopterygota</taxon>
        <taxon>Lepidoptera</taxon>
        <taxon>Glossata</taxon>
        <taxon>Ditrysia</taxon>
        <taxon>Noctuoidea</taxon>
        <taxon>Noctuidae</taxon>
        <taxon>Noctuinae</taxon>
        <taxon>Hadenini</taxon>
        <taxon>Mythimna</taxon>
    </lineage>
</organism>
<reference evidence="1" key="1">
    <citation type="submission" date="2023-03" db="EMBL/GenBank/DDBJ databases">
        <title>Chromosome-level genomes of two armyworms, Mythimna separata and Mythimna loreyi, provide insights into the biosynthesis and reception of sex pheromones.</title>
        <authorList>
            <person name="Zhao H."/>
        </authorList>
    </citation>
    <scope>NUCLEOTIDE SEQUENCE</scope>
    <source>
        <strain evidence="1">BeijingLab</strain>
    </source>
</reference>
<sequence>MTSFAANESVTLIDDIDSVESEINFFKTRQRRHILRSKENTYKHKCKKVLRRKLKKYKLRQDGQEDPDILDVSKILVSSLIIKSPNKINQPILHEGDISEFEDLRPRNYLFKMVRRKESVKISESLKTSSKNANMEDVTIAIPLTLSSQEKKQTNAFKLLMDSRNKSLGSNSPGKDKCNDSSDIEELAERKNIKAKRHLLLQKMAEAKGSLKNKEKEEYQDNLIKKQMEKRAEKLKKMVFKDSKSVVSKENDSTSETVSSKDENSQSSPKDKKEYGKSKKINKQAQTLTIVDIFNAVEDPVNITNRVSPIKRFIPKEDQEFLNKLSPSLKKKESMLCYFKKLDKDTESSPPNSENDNVIKVKLQPRNKKKGKKKRLSLKKNSLDSCELLENNEIDTNGETGSIIEESEVIAKETLEIVKEEIKVDETIDVQIASVESIPLNDDAKVENTEVKSERQKRKRKFKVEDKVTVSEETNEIVSTENRPKRSVKRPVKYSDDACLLSSDDELHIFTPKKKKHIDVLENDKKPSKSKSLDEPVKSKSNKKEEKVLKEVTSKKPAKLAPIFASKQTDLAALEAKQKFLQSGVPDKLKKIIQQQKNSITPDDSFPVVFHVQQSSGISDGDKPTFNIPLMNITEETCPLTYEDNAFKKLLHLDHAITTCTIDTINKKSTQTMLQNMKQLHPKFPVYRTYRHLKSKGKGEFKDCTYVDIDNSIEIMSDMVDVINDSPDRLNWTDKYKATSTNQIIGNFETIKELRKWLVSWTENDLKSKAISKPGSDSSDYYQSESDSRESMKSMNNLLVLTGPTGCGKTASVYAVASDLAMKVIEVNASSRRTGKIMLQDLQEATQSHKVNRGTGSSENSQKSQEKLQTDLTKKNKKRGRPKRSNEITKKSTSKTEVLSGATLSQESTRTDSSLILIDDADIVFDQDDGFSSAIVQLVQCSKRPVILITSSLVCPHLQRFLQNGKLLKMSPLLPRMLGTWLDIMCLADSGICWPGVGAKFLNYFKGDIRRTINYLQFCIPSYVHGVTTDDETASQNVDFYKSNIDDESSCPSWAENEDSEGRTITVVNNNVDLETNTIWTDFASKHLNLLNFTHPLQLFNIWWSMPGLLTAVHSIGPIEKVNNNAQKKKNKINLELEAMADVADAFSLSDYFSHINPDTNTYITSQPWCYPEAHSVSEKENSDYYHKEYEVTSEICQTMVTGSIVTAQEVLNCERKSDISFPGMTVYRQRDRILSRHNSLTGYLNASAVLDRRALALDYWSSCRTICRLEKSQKDTNMKRNNRFCHYLKSLSVLCKSDTFDNLCGSLCSNEGTELNINNFNE</sequence>
<name>A0ACC2QFL5_9NEOP</name>
<gene>
    <name evidence="1" type="ORF">PYW08_013420</name>
</gene>
<comment type="caution">
    <text evidence="1">The sequence shown here is derived from an EMBL/GenBank/DDBJ whole genome shotgun (WGS) entry which is preliminary data.</text>
</comment>